<protein>
    <submittedName>
        <fullName evidence="1">Uncharacterized protein</fullName>
    </submittedName>
</protein>
<name>A0ACB9J391_9ASTR</name>
<evidence type="ECO:0000313" key="1">
    <source>
        <dbReference type="EMBL" id="KAI3814596.1"/>
    </source>
</evidence>
<proteinExistence type="predicted"/>
<sequence>MSNSTVVFALMIFVDVSTTYYHDMITRFLKKGRYARRIGSDAPAYLAAVLEYLASEVLELAGNAAQDNYKKRIKPRHVQLAVRNDTELDELLAGVTIARGGVMPNIHSAVLPKY</sequence>
<evidence type="ECO:0000313" key="2">
    <source>
        <dbReference type="Proteomes" id="UP001056120"/>
    </source>
</evidence>
<dbReference type="Proteomes" id="UP001056120">
    <property type="component" value="Linkage Group LG05"/>
</dbReference>
<comment type="caution">
    <text evidence="1">The sequence shown here is derived from an EMBL/GenBank/DDBJ whole genome shotgun (WGS) entry which is preliminary data.</text>
</comment>
<accession>A0ACB9J391</accession>
<reference evidence="1 2" key="2">
    <citation type="journal article" date="2022" name="Mol. Ecol. Resour.">
        <title>The genomes of chicory, endive, great burdock and yacon provide insights into Asteraceae paleo-polyploidization history and plant inulin production.</title>
        <authorList>
            <person name="Fan W."/>
            <person name="Wang S."/>
            <person name="Wang H."/>
            <person name="Wang A."/>
            <person name="Jiang F."/>
            <person name="Liu H."/>
            <person name="Zhao H."/>
            <person name="Xu D."/>
            <person name="Zhang Y."/>
        </authorList>
    </citation>
    <scope>NUCLEOTIDE SEQUENCE [LARGE SCALE GENOMIC DNA]</scope>
    <source>
        <strain evidence="2">cv. Yunnan</strain>
        <tissue evidence="1">Leaves</tissue>
    </source>
</reference>
<organism evidence="1 2">
    <name type="scientific">Smallanthus sonchifolius</name>
    <dbReference type="NCBI Taxonomy" id="185202"/>
    <lineage>
        <taxon>Eukaryota</taxon>
        <taxon>Viridiplantae</taxon>
        <taxon>Streptophyta</taxon>
        <taxon>Embryophyta</taxon>
        <taxon>Tracheophyta</taxon>
        <taxon>Spermatophyta</taxon>
        <taxon>Magnoliopsida</taxon>
        <taxon>eudicotyledons</taxon>
        <taxon>Gunneridae</taxon>
        <taxon>Pentapetalae</taxon>
        <taxon>asterids</taxon>
        <taxon>campanulids</taxon>
        <taxon>Asterales</taxon>
        <taxon>Asteraceae</taxon>
        <taxon>Asteroideae</taxon>
        <taxon>Heliantheae alliance</taxon>
        <taxon>Millerieae</taxon>
        <taxon>Smallanthus</taxon>
    </lineage>
</organism>
<gene>
    <name evidence="1" type="ORF">L1987_14236</name>
</gene>
<reference evidence="2" key="1">
    <citation type="journal article" date="2022" name="Mol. Ecol. Resour.">
        <title>The genomes of chicory, endive, great burdock and yacon provide insights into Asteraceae palaeo-polyploidization history and plant inulin production.</title>
        <authorList>
            <person name="Fan W."/>
            <person name="Wang S."/>
            <person name="Wang H."/>
            <person name="Wang A."/>
            <person name="Jiang F."/>
            <person name="Liu H."/>
            <person name="Zhao H."/>
            <person name="Xu D."/>
            <person name="Zhang Y."/>
        </authorList>
    </citation>
    <scope>NUCLEOTIDE SEQUENCE [LARGE SCALE GENOMIC DNA]</scope>
    <source>
        <strain evidence="2">cv. Yunnan</strain>
    </source>
</reference>
<keyword evidence="2" id="KW-1185">Reference proteome</keyword>
<dbReference type="EMBL" id="CM042022">
    <property type="protein sequence ID" value="KAI3814596.1"/>
    <property type="molecule type" value="Genomic_DNA"/>
</dbReference>